<gene>
    <name evidence="1" type="ORF">HFRIS_015801</name>
</gene>
<reference evidence="1 2" key="1">
    <citation type="journal article" date="2013" name="Front. Microbiol.">
        <title>The genome of the endophytic bacterium H. frisingense GSF30(T) identifies diverse strategies in the Herbaspirillum genus to interact with plants.</title>
        <authorList>
            <person name="Straub D."/>
            <person name="Rothballer M."/>
            <person name="Hartmann A."/>
            <person name="Ludewig U."/>
        </authorList>
    </citation>
    <scope>NUCLEOTIDE SEQUENCE [LARGE SCALE GENOMIC DNA]</scope>
    <source>
        <strain evidence="1 2">GSF30</strain>
    </source>
</reference>
<evidence type="ECO:0000313" key="2">
    <source>
        <dbReference type="Proteomes" id="UP000006772"/>
    </source>
</evidence>
<name>A0AAI9ICV7_9BURK</name>
<organism evidence="1 2">
    <name type="scientific">Herbaspirillum frisingense GSF30</name>
    <dbReference type="NCBI Taxonomy" id="864073"/>
    <lineage>
        <taxon>Bacteria</taxon>
        <taxon>Pseudomonadati</taxon>
        <taxon>Pseudomonadota</taxon>
        <taxon>Betaproteobacteria</taxon>
        <taxon>Burkholderiales</taxon>
        <taxon>Oxalobacteraceae</taxon>
        <taxon>Herbaspirillum</taxon>
    </lineage>
</organism>
<comment type="caution">
    <text evidence="1">The sequence shown here is derived from an EMBL/GenBank/DDBJ whole genome shotgun (WGS) entry which is preliminary data.</text>
</comment>
<sequence>MAHRFFGDLFYQNRSGAVFKLDVLEGGASQIADTIQQFTELMNSGKWQEYHLLSEGVALLKQKGLERSPLQFFGFAPHPALAGKIDWSRVMPLDAVVWHSICAQSLGIR</sequence>
<evidence type="ECO:0000313" key="1">
    <source>
        <dbReference type="EMBL" id="EOA03836.1"/>
    </source>
</evidence>
<dbReference type="EMBL" id="AEEC02000022">
    <property type="protein sequence ID" value="EOA03836.1"/>
    <property type="molecule type" value="Genomic_DNA"/>
</dbReference>
<dbReference type="Proteomes" id="UP000006772">
    <property type="component" value="Unassembled WGS sequence"/>
</dbReference>
<protein>
    <submittedName>
        <fullName evidence="1">Uncharacterized protein</fullName>
    </submittedName>
</protein>
<proteinExistence type="predicted"/>
<accession>A0AAI9ICV7</accession>
<dbReference type="AlphaFoldDB" id="A0AAI9ICV7"/>